<sequence>MQHRRTKGVPAGGCRWPGSGGSVGLPTRCDSRECGRVCKEIVAGEETVLRILGGRGPRTANRDGTVAAGASVHVLARHWKGVQHRCDELAQMVRLCWGCELNELARGIPGGLWPAAMLGTMLVQCWGSGIASTEAEARRGLNHTWCAMGEAGAGVVLETWGVGSWRRKGGYVVRRGGGCDGCDGYEAGNTGNDETQTISSQTRKRAHTRRGEAGEAIYGKISATVRLGVPHAKTPKASVWIRTRWRQSGGLGGDSAYLAASILLLSFIIPSPVLSPILAPPSPAVHGRSPVRRQPLSWNRLYDMVGFPKRACAWGSSTYEVGKKRWGDATRLGKRVHMVRGGTAGQGGGTLVPLAQVQKFCNKLEVELTN</sequence>
<proteinExistence type="predicted"/>
<dbReference type="EMBL" id="KV417699">
    <property type="protein sequence ID" value="KZP09467.1"/>
    <property type="molecule type" value="Genomic_DNA"/>
</dbReference>
<dbReference type="Proteomes" id="UP000076532">
    <property type="component" value="Unassembled WGS sequence"/>
</dbReference>
<evidence type="ECO:0000313" key="3">
    <source>
        <dbReference type="Proteomes" id="UP000076532"/>
    </source>
</evidence>
<dbReference type="AlphaFoldDB" id="A0A165YE78"/>
<feature type="region of interest" description="Disordered" evidence="1">
    <location>
        <begin position="190"/>
        <end position="211"/>
    </location>
</feature>
<name>A0A165YE78_9AGAM</name>
<evidence type="ECO:0000256" key="1">
    <source>
        <dbReference type="SAM" id="MobiDB-lite"/>
    </source>
</evidence>
<protein>
    <submittedName>
        <fullName evidence="2">Uncharacterized protein</fullName>
    </submittedName>
</protein>
<accession>A0A165YE78</accession>
<feature type="compositionally biased region" description="Polar residues" evidence="1">
    <location>
        <begin position="190"/>
        <end position="201"/>
    </location>
</feature>
<organism evidence="2 3">
    <name type="scientific">Athelia psychrophila</name>
    <dbReference type="NCBI Taxonomy" id="1759441"/>
    <lineage>
        <taxon>Eukaryota</taxon>
        <taxon>Fungi</taxon>
        <taxon>Dikarya</taxon>
        <taxon>Basidiomycota</taxon>
        <taxon>Agaricomycotina</taxon>
        <taxon>Agaricomycetes</taxon>
        <taxon>Agaricomycetidae</taxon>
        <taxon>Atheliales</taxon>
        <taxon>Atheliaceae</taxon>
        <taxon>Athelia</taxon>
    </lineage>
</organism>
<evidence type="ECO:0000313" key="2">
    <source>
        <dbReference type="EMBL" id="KZP09467.1"/>
    </source>
</evidence>
<reference evidence="2 3" key="1">
    <citation type="journal article" date="2016" name="Mol. Biol. Evol.">
        <title>Comparative Genomics of Early-Diverging Mushroom-Forming Fungi Provides Insights into the Origins of Lignocellulose Decay Capabilities.</title>
        <authorList>
            <person name="Nagy L.G."/>
            <person name="Riley R."/>
            <person name="Tritt A."/>
            <person name="Adam C."/>
            <person name="Daum C."/>
            <person name="Floudas D."/>
            <person name="Sun H."/>
            <person name="Yadav J.S."/>
            <person name="Pangilinan J."/>
            <person name="Larsson K.H."/>
            <person name="Matsuura K."/>
            <person name="Barry K."/>
            <person name="Labutti K."/>
            <person name="Kuo R."/>
            <person name="Ohm R.A."/>
            <person name="Bhattacharya S.S."/>
            <person name="Shirouzu T."/>
            <person name="Yoshinaga Y."/>
            <person name="Martin F.M."/>
            <person name="Grigoriev I.V."/>
            <person name="Hibbett D.S."/>
        </authorList>
    </citation>
    <scope>NUCLEOTIDE SEQUENCE [LARGE SCALE GENOMIC DNA]</scope>
    <source>
        <strain evidence="2 3">CBS 109695</strain>
    </source>
</reference>
<gene>
    <name evidence="2" type="ORF">FIBSPDRAFT_900483</name>
</gene>
<keyword evidence="3" id="KW-1185">Reference proteome</keyword>